<name>A0A0A9HEZ8_ARUDO</name>
<protein>
    <submittedName>
        <fullName evidence="1">Uncharacterized protein</fullName>
    </submittedName>
</protein>
<evidence type="ECO:0000313" key="1">
    <source>
        <dbReference type="EMBL" id="JAE34389.1"/>
    </source>
</evidence>
<sequence length="82" mass="9198">MLRSFNLAASLCQPSRRWGRLPLLLRPVVLCGGRSGGAMVLSFLNFTVRWPWCKPPWQLRLLGFTTPGIPLFPTFPSSLLSL</sequence>
<organism evidence="1">
    <name type="scientific">Arundo donax</name>
    <name type="common">Giant reed</name>
    <name type="synonym">Donax arundinaceus</name>
    <dbReference type="NCBI Taxonomy" id="35708"/>
    <lineage>
        <taxon>Eukaryota</taxon>
        <taxon>Viridiplantae</taxon>
        <taxon>Streptophyta</taxon>
        <taxon>Embryophyta</taxon>
        <taxon>Tracheophyta</taxon>
        <taxon>Spermatophyta</taxon>
        <taxon>Magnoliopsida</taxon>
        <taxon>Liliopsida</taxon>
        <taxon>Poales</taxon>
        <taxon>Poaceae</taxon>
        <taxon>PACMAD clade</taxon>
        <taxon>Arundinoideae</taxon>
        <taxon>Arundineae</taxon>
        <taxon>Arundo</taxon>
    </lineage>
</organism>
<reference evidence="1" key="2">
    <citation type="journal article" date="2015" name="Data Brief">
        <title>Shoot transcriptome of the giant reed, Arundo donax.</title>
        <authorList>
            <person name="Barrero R.A."/>
            <person name="Guerrero F.D."/>
            <person name="Moolhuijzen P."/>
            <person name="Goolsby J.A."/>
            <person name="Tidwell J."/>
            <person name="Bellgard S.E."/>
            <person name="Bellgard M.I."/>
        </authorList>
    </citation>
    <scope>NUCLEOTIDE SEQUENCE</scope>
    <source>
        <tissue evidence="1">Shoot tissue taken approximately 20 cm above the soil surface</tissue>
    </source>
</reference>
<dbReference type="AlphaFoldDB" id="A0A0A9HEZ8"/>
<dbReference type="EMBL" id="GBRH01163507">
    <property type="protein sequence ID" value="JAE34389.1"/>
    <property type="molecule type" value="Transcribed_RNA"/>
</dbReference>
<accession>A0A0A9HEZ8</accession>
<reference evidence="1" key="1">
    <citation type="submission" date="2014-09" db="EMBL/GenBank/DDBJ databases">
        <authorList>
            <person name="Magalhaes I.L.F."/>
            <person name="Oliveira U."/>
            <person name="Santos F.R."/>
            <person name="Vidigal T.H.D.A."/>
            <person name="Brescovit A.D."/>
            <person name="Santos A.J."/>
        </authorList>
    </citation>
    <scope>NUCLEOTIDE SEQUENCE</scope>
    <source>
        <tissue evidence="1">Shoot tissue taken approximately 20 cm above the soil surface</tissue>
    </source>
</reference>
<proteinExistence type="predicted"/>